<dbReference type="Proteomes" id="UP000799429">
    <property type="component" value="Unassembled WGS sequence"/>
</dbReference>
<keyword evidence="6" id="KW-0186">Copper</keyword>
<name>A0A9P4S3D7_9PEZI</name>
<dbReference type="OrthoDB" id="6132182at2759"/>
<dbReference type="Pfam" id="PF00264">
    <property type="entry name" value="Tyrosinase"/>
    <property type="match status" value="1"/>
</dbReference>
<feature type="signal peptide" evidence="11">
    <location>
        <begin position="1"/>
        <end position="22"/>
    </location>
</feature>
<dbReference type="InterPro" id="IPR002227">
    <property type="entry name" value="Tyrosinase_Cu-bd"/>
</dbReference>
<keyword evidence="8" id="KW-0470">Melanin biosynthesis</keyword>
<evidence type="ECO:0000313" key="13">
    <source>
        <dbReference type="EMBL" id="KAF2835508.1"/>
    </source>
</evidence>
<evidence type="ECO:0000313" key="14">
    <source>
        <dbReference type="Proteomes" id="UP000799429"/>
    </source>
</evidence>
<organism evidence="13 14">
    <name type="scientific">Patellaria atrata CBS 101060</name>
    <dbReference type="NCBI Taxonomy" id="1346257"/>
    <lineage>
        <taxon>Eukaryota</taxon>
        <taxon>Fungi</taxon>
        <taxon>Dikarya</taxon>
        <taxon>Ascomycota</taxon>
        <taxon>Pezizomycotina</taxon>
        <taxon>Dothideomycetes</taxon>
        <taxon>Dothideomycetes incertae sedis</taxon>
        <taxon>Patellariales</taxon>
        <taxon>Patellariaceae</taxon>
        <taxon>Patellaria</taxon>
    </lineage>
</organism>
<protein>
    <recommendedName>
        <fullName evidence="3">tyrosinase</fullName>
        <ecNumber evidence="3">1.14.18.1</ecNumber>
    </recommendedName>
</protein>
<dbReference type="AlphaFoldDB" id="A0A9P4S3D7"/>
<dbReference type="InterPro" id="IPR050316">
    <property type="entry name" value="Tyrosinase/Hemocyanin"/>
</dbReference>
<evidence type="ECO:0000259" key="12">
    <source>
        <dbReference type="PROSITE" id="PS00498"/>
    </source>
</evidence>
<evidence type="ECO:0000256" key="3">
    <source>
        <dbReference type="ARBA" id="ARBA00011906"/>
    </source>
</evidence>
<dbReference type="PANTHER" id="PTHR11474">
    <property type="entry name" value="TYROSINASE FAMILY MEMBER"/>
    <property type="match status" value="1"/>
</dbReference>
<dbReference type="EMBL" id="MU006108">
    <property type="protein sequence ID" value="KAF2835508.1"/>
    <property type="molecule type" value="Genomic_DNA"/>
</dbReference>
<dbReference type="InterPro" id="IPR008922">
    <property type="entry name" value="Di-copper_centre_dom_sf"/>
</dbReference>
<keyword evidence="5" id="KW-0560">Oxidoreductase</keyword>
<comment type="similarity">
    <text evidence="2">Belongs to the tyrosinase family.</text>
</comment>
<dbReference type="Gene3D" id="1.10.1280.10">
    <property type="entry name" value="Di-copper center containing domain from catechol oxidase"/>
    <property type="match status" value="1"/>
</dbReference>
<accession>A0A9P4S3D7</accession>
<dbReference type="EC" id="1.14.18.1" evidence="3"/>
<evidence type="ECO:0000256" key="10">
    <source>
        <dbReference type="ARBA" id="ARBA00048881"/>
    </source>
</evidence>
<evidence type="ECO:0000256" key="6">
    <source>
        <dbReference type="ARBA" id="ARBA00023008"/>
    </source>
</evidence>
<dbReference type="InterPro" id="IPR041640">
    <property type="entry name" value="Tyrosinase_C"/>
</dbReference>
<dbReference type="GO" id="GO:0042438">
    <property type="term" value="P:melanin biosynthetic process"/>
    <property type="evidence" value="ECO:0007669"/>
    <property type="project" value="UniProtKB-KW"/>
</dbReference>
<dbReference type="Gene3D" id="2.60.310.20">
    <property type="match status" value="1"/>
</dbReference>
<dbReference type="PROSITE" id="PS00498">
    <property type="entry name" value="TYROSINASE_2"/>
    <property type="match status" value="1"/>
</dbReference>
<dbReference type="GO" id="GO:0004503">
    <property type="term" value="F:tyrosinase activity"/>
    <property type="evidence" value="ECO:0007669"/>
    <property type="project" value="UniProtKB-EC"/>
</dbReference>
<keyword evidence="11" id="KW-0732">Signal</keyword>
<dbReference type="PANTHER" id="PTHR11474:SF76">
    <property type="entry name" value="SHKT DOMAIN-CONTAINING PROTEIN"/>
    <property type="match status" value="1"/>
</dbReference>
<feature type="chain" id="PRO_5040327449" description="tyrosinase" evidence="11">
    <location>
        <begin position="23"/>
        <end position="578"/>
    </location>
</feature>
<dbReference type="PRINTS" id="PR00092">
    <property type="entry name" value="TYROSINASE"/>
</dbReference>
<keyword evidence="7" id="KW-0503">Monooxygenase</keyword>
<evidence type="ECO:0000256" key="9">
    <source>
        <dbReference type="ARBA" id="ARBA00048233"/>
    </source>
</evidence>
<evidence type="ECO:0000256" key="5">
    <source>
        <dbReference type="ARBA" id="ARBA00023002"/>
    </source>
</evidence>
<sequence>MYFARTLFAIVTLLVVASNSIALKGITAGVCIQSGRRPFRQDIEQFQKERRMFTLYILALREFNTADENDLLSGTRVAGIHGWPYKVYDNVTSYAENPTVGYALHQSILFGPWHQAYLAHYEQIIFEYAQKIASKYPDGKRTKYMLAANFLRIPYWDWSRSPELPEIVKRKKIDIDMPEGRRRIDNPLYTFEFKGATDSVSESPTQIVRASDIVNDRCTTRDDLANAAMTNIGKALREDTYRLIASQPNFAAFSNQAYRGPLRNNNPGNMEEIHNRVHAFVAGHMNYIAASSFDPLFFLHHANVDRFYEIWKAIYPDSYVIDQLHQDPTFTYGPNTTETINTPLAPFKRDDNGNFHTAATIRSTKNVGYSYPEIQDWGNITSAQLSLNVKKELNKILNPTGTTHAGSGNRSARKRLGKRNVLEPYNEYLINIVVDKNSLGTSFFNRFFLGEPPANPKDWTTAKNLAASHAVLVQTQQVDGDVIPVVAQLSLTTALEEAKEGGKIENLDLESVKDFLDENLEWRVQKLDGNTVDPASLVDLHITVGYQVVTPNDDLGSFSEYGPFETLKINWSDGNLAR</sequence>
<evidence type="ECO:0000256" key="1">
    <source>
        <dbReference type="ARBA" id="ARBA00001973"/>
    </source>
</evidence>
<feature type="domain" description="Tyrosinase copper-binding" evidence="12">
    <location>
        <begin position="294"/>
        <end position="305"/>
    </location>
</feature>
<evidence type="ECO:0000256" key="8">
    <source>
        <dbReference type="ARBA" id="ARBA00023101"/>
    </source>
</evidence>
<dbReference type="GO" id="GO:0046872">
    <property type="term" value="F:metal ion binding"/>
    <property type="evidence" value="ECO:0007669"/>
    <property type="project" value="UniProtKB-KW"/>
</dbReference>
<evidence type="ECO:0000256" key="7">
    <source>
        <dbReference type="ARBA" id="ARBA00023033"/>
    </source>
</evidence>
<dbReference type="SUPFAM" id="SSF48056">
    <property type="entry name" value="Di-copper centre-containing domain"/>
    <property type="match status" value="1"/>
</dbReference>
<evidence type="ECO:0000256" key="11">
    <source>
        <dbReference type="SAM" id="SignalP"/>
    </source>
</evidence>
<comment type="caution">
    <text evidence="13">The sequence shown here is derived from an EMBL/GenBank/DDBJ whole genome shotgun (WGS) entry which is preliminary data.</text>
</comment>
<comment type="catalytic activity">
    <reaction evidence="10">
        <text>L-tyrosine + O2 = L-dopaquinone + H2O</text>
        <dbReference type="Rhea" id="RHEA:18117"/>
        <dbReference type="ChEBI" id="CHEBI:15377"/>
        <dbReference type="ChEBI" id="CHEBI:15379"/>
        <dbReference type="ChEBI" id="CHEBI:57924"/>
        <dbReference type="ChEBI" id="CHEBI:58315"/>
        <dbReference type="EC" id="1.14.18.1"/>
    </reaction>
</comment>
<keyword evidence="4" id="KW-0479">Metal-binding</keyword>
<dbReference type="Pfam" id="PF18132">
    <property type="entry name" value="Tyrosinase_C"/>
    <property type="match status" value="1"/>
</dbReference>
<comment type="catalytic activity">
    <reaction evidence="9">
        <text>2 L-dopa + O2 = 2 L-dopaquinone + 2 H2O</text>
        <dbReference type="Rhea" id="RHEA:34287"/>
        <dbReference type="ChEBI" id="CHEBI:15377"/>
        <dbReference type="ChEBI" id="CHEBI:15379"/>
        <dbReference type="ChEBI" id="CHEBI:57504"/>
        <dbReference type="ChEBI" id="CHEBI:57924"/>
        <dbReference type="EC" id="1.14.18.1"/>
    </reaction>
</comment>
<evidence type="ECO:0000256" key="4">
    <source>
        <dbReference type="ARBA" id="ARBA00022723"/>
    </source>
</evidence>
<comment type="cofactor">
    <cofactor evidence="1">
        <name>Cu(2+)</name>
        <dbReference type="ChEBI" id="CHEBI:29036"/>
    </cofactor>
</comment>
<evidence type="ECO:0000256" key="2">
    <source>
        <dbReference type="ARBA" id="ARBA00009928"/>
    </source>
</evidence>
<keyword evidence="14" id="KW-1185">Reference proteome</keyword>
<proteinExistence type="inferred from homology"/>
<reference evidence="13" key="1">
    <citation type="journal article" date="2020" name="Stud. Mycol.">
        <title>101 Dothideomycetes genomes: a test case for predicting lifestyles and emergence of pathogens.</title>
        <authorList>
            <person name="Haridas S."/>
            <person name="Albert R."/>
            <person name="Binder M."/>
            <person name="Bloem J."/>
            <person name="Labutti K."/>
            <person name="Salamov A."/>
            <person name="Andreopoulos B."/>
            <person name="Baker S."/>
            <person name="Barry K."/>
            <person name="Bills G."/>
            <person name="Bluhm B."/>
            <person name="Cannon C."/>
            <person name="Castanera R."/>
            <person name="Culley D."/>
            <person name="Daum C."/>
            <person name="Ezra D."/>
            <person name="Gonzalez J."/>
            <person name="Henrissat B."/>
            <person name="Kuo A."/>
            <person name="Liang C."/>
            <person name="Lipzen A."/>
            <person name="Lutzoni F."/>
            <person name="Magnuson J."/>
            <person name="Mondo S."/>
            <person name="Nolan M."/>
            <person name="Ohm R."/>
            <person name="Pangilinan J."/>
            <person name="Park H.-J."/>
            <person name="Ramirez L."/>
            <person name="Alfaro M."/>
            <person name="Sun H."/>
            <person name="Tritt A."/>
            <person name="Yoshinaga Y."/>
            <person name="Zwiers L.-H."/>
            <person name="Turgeon B."/>
            <person name="Goodwin S."/>
            <person name="Spatafora J."/>
            <person name="Crous P."/>
            <person name="Grigoriev I."/>
        </authorList>
    </citation>
    <scope>NUCLEOTIDE SEQUENCE</scope>
    <source>
        <strain evidence="13">CBS 101060</strain>
    </source>
</reference>
<gene>
    <name evidence="13" type="ORF">M501DRAFT_981894</name>
</gene>